<accession>A0A0C2EQE7</accession>
<dbReference type="EC" id="2.7.13.3" evidence="2"/>
<evidence type="ECO:0000259" key="8">
    <source>
        <dbReference type="PROSITE" id="PS50109"/>
    </source>
</evidence>
<dbReference type="Pfam" id="PF02518">
    <property type="entry name" value="HATPase_c"/>
    <property type="match status" value="1"/>
</dbReference>
<organism evidence="9 10">
    <name type="scientific">Pseudomonas batumici</name>
    <dbReference type="NCBI Taxonomy" id="226910"/>
    <lineage>
        <taxon>Bacteria</taxon>
        <taxon>Pseudomonadati</taxon>
        <taxon>Pseudomonadota</taxon>
        <taxon>Gammaproteobacteria</taxon>
        <taxon>Pseudomonadales</taxon>
        <taxon>Pseudomonadaceae</taxon>
        <taxon>Pseudomonas</taxon>
    </lineage>
</organism>
<evidence type="ECO:0000256" key="1">
    <source>
        <dbReference type="ARBA" id="ARBA00000085"/>
    </source>
</evidence>
<dbReference type="AlphaFoldDB" id="A0A0C2EQE7"/>
<dbReference type="PANTHER" id="PTHR24423">
    <property type="entry name" value="TWO-COMPONENT SENSOR HISTIDINE KINASE"/>
    <property type="match status" value="1"/>
</dbReference>
<keyword evidence="9" id="KW-0418">Kinase</keyword>
<dbReference type="InterPro" id="IPR004358">
    <property type="entry name" value="Sig_transdc_His_kin-like_C"/>
</dbReference>
<evidence type="ECO:0000256" key="2">
    <source>
        <dbReference type="ARBA" id="ARBA00012438"/>
    </source>
</evidence>
<evidence type="ECO:0000256" key="4">
    <source>
        <dbReference type="ARBA" id="ARBA00022723"/>
    </source>
</evidence>
<protein>
    <recommendedName>
        <fullName evidence="2">histidine kinase</fullName>
        <ecNumber evidence="2">2.7.13.3</ecNumber>
    </recommendedName>
</protein>
<dbReference type="GO" id="GO:0038199">
    <property type="term" value="F:ethylene receptor activity"/>
    <property type="evidence" value="ECO:0007669"/>
    <property type="project" value="TreeGrafter"/>
</dbReference>
<name>A0A0C2EQE7_9PSED</name>
<keyword evidence="5" id="KW-0547">Nucleotide-binding</keyword>
<keyword evidence="3" id="KW-0808">Transferase</keyword>
<feature type="domain" description="Histidine kinase" evidence="8">
    <location>
        <begin position="232"/>
        <end position="414"/>
    </location>
</feature>
<dbReference type="RefSeq" id="WP_040071870.1">
    <property type="nucleotide sequence ID" value="NZ_JXDG01000070.1"/>
</dbReference>
<evidence type="ECO:0000256" key="7">
    <source>
        <dbReference type="SAM" id="Phobius"/>
    </source>
</evidence>
<dbReference type="SMART" id="SM00387">
    <property type="entry name" value="HATPase_c"/>
    <property type="match status" value="1"/>
</dbReference>
<feature type="transmembrane region" description="Helical" evidence="7">
    <location>
        <begin position="64"/>
        <end position="86"/>
    </location>
</feature>
<feature type="transmembrane region" description="Helical" evidence="7">
    <location>
        <begin position="98"/>
        <end position="121"/>
    </location>
</feature>
<dbReference type="GO" id="GO:0005524">
    <property type="term" value="F:ATP binding"/>
    <property type="evidence" value="ECO:0007669"/>
    <property type="project" value="UniProtKB-KW"/>
</dbReference>
<dbReference type="Gene3D" id="3.30.565.10">
    <property type="entry name" value="Histidine kinase-like ATPase, C-terminal domain"/>
    <property type="match status" value="1"/>
</dbReference>
<dbReference type="PATRIC" id="fig|226910.6.peg.5521"/>
<dbReference type="Pfam" id="PF25487">
    <property type="entry name" value="ETR1_N"/>
    <property type="match status" value="1"/>
</dbReference>
<keyword evidence="10" id="KW-1185">Reference proteome</keyword>
<proteinExistence type="predicted"/>
<gene>
    <name evidence="9" type="ORF">UCMB321_5533</name>
</gene>
<dbReference type="InterPro" id="IPR058544">
    <property type="entry name" value="ETR1_N"/>
</dbReference>
<dbReference type="GO" id="GO:0004673">
    <property type="term" value="F:protein histidine kinase activity"/>
    <property type="evidence" value="ECO:0007669"/>
    <property type="project" value="UniProtKB-EC"/>
</dbReference>
<dbReference type="Gene3D" id="1.10.287.130">
    <property type="match status" value="1"/>
</dbReference>
<feature type="transmembrane region" description="Helical" evidence="7">
    <location>
        <begin position="31"/>
        <end position="52"/>
    </location>
</feature>
<dbReference type="GO" id="GO:0051740">
    <property type="term" value="F:ethylene binding"/>
    <property type="evidence" value="ECO:0007669"/>
    <property type="project" value="TreeGrafter"/>
</dbReference>
<keyword evidence="7" id="KW-0812">Transmembrane</keyword>
<dbReference type="PRINTS" id="PR00344">
    <property type="entry name" value="BCTRLSENSOR"/>
</dbReference>
<dbReference type="Proteomes" id="UP000031535">
    <property type="component" value="Unassembled WGS sequence"/>
</dbReference>
<keyword evidence="7" id="KW-0472">Membrane</keyword>
<comment type="caution">
    <text evidence="9">The sequence shown here is derived from an EMBL/GenBank/DDBJ whole genome shotgun (WGS) entry which is preliminary data.</text>
</comment>
<evidence type="ECO:0000313" key="9">
    <source>
        <dbReference type="EMBL" id="KIH80808.1"/>
    </source>
</evidence>
<comment type="catalytic activity">
    <reaction evidence="1">
        <text>ATP + protein L-histidine = ADP + protein N-phospho-L-histidine.</text>
        <dbReference type="EC" id="2.7.13.3"/>
    </reaction>
</comment>
<evidence type="ECO:0000256" key="3">
    <source>
        <dbReference type="ARBA" id="ARBA00022679"/>
    </source>
</evidence>
<dbReference type="GO" id="GO:0046872">
    <property type="term" value="F:metal ion binding"/>
    <property type="evidence" value="ECO:0007669"/>
    <property type="project" value="UniProtKB-KW"/>
</dbReference>
<dbReference type="InterPro" id="IPR005467">
    <property type="entry name" value="His_kinase_dom"/>
</dbReference>
<evidence type="ECO:0000256" key="5">
    <source>
        <dbReference type="ARBA" id="ARBA00022741"/>
    </source>
</evidence>
<reference evidence="9 10" key="1">
    <citation type="submission" date="2015-01" db="EMBL/GenBank/DDBJ databases">
        <title>Complete genome of Pseudomonas batumici UCM B-321 producer of the batumin antibiotic with strong antistaphilococcal and potential anticancer activity.</title>
        <authorList>
            <person name="Klochko V.V."/>
            <person name="Zelena L.B."/>
            <person name="Elena K.A."/>
            <person name="Reva O.N."/>
        </authorList>
    </citation>
    <scope>NUCLEOTIDE SEQUENCE [LARGE SCALE GENOMIC DNA]</scope>
    <source>
        <strain evidence="9 10">UCM B-321</strain>
    </source>
</reference>
<dbReference type="PROSITE" id="PS50109">
    <property type="entry name" value="HIS_KIN"/>
    <property type="match status" value="1"/>
</dbReference>
<dbReference type="InterPro" id="IPR003594">
    <property type="entry name" value="HATPase_dom"/>
</dbReference>
<evidence type="ECO:0000256" key="6">
    <source>
        <dbReference type="ARBA" id="ARBA00022840"/>
    </source>
</evidence>
<dbReference type="SUPFAM" id="SSF55874">
    <property type="entry name" value="ATPase domain of HSP90 chaperone/DNA topoisomerase II/histidine kinase"/>
    <property type="match status" value="1"/>
</dbReference>
<sequence>MEYLYSLLSSDGFMPHGHCYLWIPELLWMNVISDTLIALAYMTIPITLIYFIRKRRDIPFDWMFGAFGVFILACGSTHVLEIWTIWHPTYWLSAFVKVITAIASCITAVLLIKLIPAALLIPSPQQLAKVNEELRETQAKLVSTARQAGMAEIATNVLHNVGNVLNSVNISAELVSSRMRGSKAQGLGKVADLMSEHAHDLSDFLTRDQKGKMLPDYLLKLAEAVTVERQGIIEELEQLSNGISHIKDIVAAQQAYAGTSSMLEPVQVQDLIEEAMKMSASSLSRHQVTVVKELADAPLLSIDKRRVLEILINLISNAKHAMGGVPDRQHQIILRLLWDQGQSVQIQVADNGEGIAPENLTRIFSHGFTTRKDGHGFGLHSCVIAAHEMGGSLTVQSDGVGKGATFTLELPIKVTEEAVLL</sequence>
<dbReference type="OrthoDB" id="9808408at2"/>
<evidence type="ECO:0000313" key="10">
    <source>
        <dbReference type="Proteomes" id="UP000031535"/>
    </source>
</evidence>
<dbReference type="EMBL" id="JXDG01000070">
    <property type="protein sequence ID" value="KIH80808.1"/>
    <property type="molecule type" value="Genomic_DNA"/>
</dbReference>
<keyword evidence="7" id="KW-1133">Transmembrane helix</keyword>
<dbReference type="InterPro" id="IPR036890">
    <property type="entry name" value="HATPase_C_sf"/>
</dbReference>
<keyword evidence="4" id="KW-0479">Metal-binding</keyword>
<dbReference type="STRING" id="226910.UCMB321_5533"/>
<keyword evidence="6" id="KW-0067">ATP-binding</keyword>